<organism evidence="13 14">
    <name type="scientific">Henosepilachna vigintioctopunctata</name>
    <dbReference type="NCBI Taxonomy" id="420089"/>
    <lineage>
        <taxon>Eukaryota</taxon>
        <taxon>Metazoa</taxon>
        <taxon>Ecdysozoa</taxon>
        <taxon>Arthropoda</taxon>
        <taxon>Hexapoda</taxon>
        <taxon>Insecta</taxon>
        <taxon>Pterygota</taxon>
        <taxon>Neoptera</taxon>
        <taxon>Endopterygota</taxon>
        <taxon>Coleoptera</taxon>
        <taxon>Polyphaga</taxon>
        <taxon>Cucujiformia</taxon>
        <taxon>Coccinelloidea</taxon>
        <taxon>Coccinellidae</taxon>
        <taxon>Epilachninae</taxon>
        <taxon>Epilachnini</taxon>
        <taxon>Henosepilachna</taxon>
    </lineage>
</organism>
<keyword evidence="7" id="KW-0101">Branched-chain amino acid catabolism</keyword>
<name>A0AAW1U5G3_9CUCU</name>
<evidence type="ECO:0000256" key="6">
    <source>
        <dbReference type="ARBA" id="ARBA00016714"/>
    </source>
</evidence>
<evidence type="ECO:0000256" key="5">
    <source>
        <dbReference type="ARBA" id="ARBA00011915"/>
    </source>
</evidence>
<accession>A0AAW1U5G3</accession>
<dbReference type="EC" id="3.1.2.4" evidence="5"/>
<dbReference type="CDD" id="cd06558">
    <property type="entry name" value="crotonase-like"/>
    <property type="match status" value="1"/>
</dbReference>
<dbReference type="InterPro" id="IPR029045">
    <property type="entry name" value="ClpP/crotonase-like_dom_sf"/>
</dbReference>
<dbReference type="SUPFAM" id="SSF52096">
    <property type="entry name" value="ClpP/crotonase"/>
    <property type="match status" value="1"/>
</dbReference>
<comment type="pathway">
    <text evidence="3">Amino-acid degradation; L-valine degradation.</text>
</comment>
<evidence type="ECO:0000256" key="11">
    <source>
        <dbReference type="ARBA" id="ARBA00031181"/>
    </source>
</evidence>
<comment type="similarity">
    <text evidence="4">Belongs to the enoyl-CoA hydratase/isomerase family.</text>
</comment>
<dbReference type="NCBIfam" id="NF004127">
    <property type="entry name" value="PRK05617.1"/>
    <property type="match status" value="1"/>
</dbReference>
<dbReference type="FunFam" id="3.90.226.10:FF:000026">
    <property type="entry name" value="3-hydroxyisobutyryl-CoA hydrolase, mitochondrial"/>
    <property type="match status" value="1"/>
</dbReference>
<evidence type="ECO:0000256" key="7">
    <source>
        <dbReference type="ARBA" id="ARBA00022456"/>
    </source>
</evidence>
<gene>
    <name evidence="13" type="ORF">WA026_003759</name>
</gene>
<comment type="caution">
    <text evidence="13">The sequence shown here is derived from an EMBL/GenBank/DDBJ whole genome shotgun (WGS) entry which is preliminary data.</text>
</comment>
<evidence type="ECO:0000256" key="1">
    <source>
        <dbReference type="ARBA" id="ARBA00001709"/>
    </source>
</evidence>
<evidence type="ECO:0000256" key="2">
    <source>
        <dbReference type="ARBA" id="ARBA00004173"/>
    </source>
</evidence>
<dbReference type="GO" id="GO:0005739">
    <property type="term" value="C:mitochondrion"/>
    <property type="evidence" value="ECO:0007669"/>
    <property type="project" value="UniProtKB-SubCell"/>
</dbReference>
<evidence type="ECO:0000256" key="4">
    <source>
        <dbReference type="ARBA" id="ARBA00005254"/>
    </source>
</evidence>
<dbReference type="InterPro" id="IPR045004">
    <property type="entry name" value="ECH_dom"/>
</dbReference>
<dbReference type="GO" id="GO:0003860">
    <property type="term" value="F:3-hydroxyisobutyryl-CoA hydrolase activity"/>
    <property type="evidence" value="ECO:0007669"/>
    <property type="project" value="UniProtKB-EC"/>
</dbReference>
<evidence type="ECO:0000256" key="10">
    <source>
        <dbReference type="ARBA" id="ARBA00024871"/>
    </source>
</evidence>
<comment type="function">
    <text evidence="10">Hydrolyzes 3-hydroxyisobutyryl-CoA (HIBYL-CoA), a saline catabolite. Has high activity toward isobutyryl-CoA. Could be an isobutyryl-CoA dehydrogenase that functions in valine catabolism. Also hydrolyzes 3-hydroxypropanoyl-CoA.</text>
</comment>
<proteinExistence type="inferred from homology"/>
<evidence type="ECO:0000256" key="3">
    <source>
        <dbReference type="ARBA" id="ARBA00005109"/>
    </source>
</evidence>
<feature type="domain" description="Enoyl-CoA hydratase/isomerase" evidence="12">
    <location>
        <begin position="41"/>
        <end position="363"/>
    </location>
</feature>
<dbReference type="PANTHER" id="PTHR43176:SF3">
    <property type="entry name" value="3-HYDROXYISOBUTYRYL-COA HYDROLASE, MITOCHONDRIAL"/>
    <property type="match status" value="1"/>
</dbReference>
<evidence type="ECO:0000256" key="9">
    <source>
        <dbReference type="ARBA" id="ARBA00023128"/>
    </source>
</evidence>
<evidence type="ECO:0000259" key="12">
    <source>
        <dbReference type="Pfam" id="PF16113"/>
    </source>
</evidence>
<dbReference type="Gene3D" id="3.90.226.10">
    <property type="entry name" value="2-enoyl-CoA Hydratase, Chain A, domain 1"/>
    <property type="match status" value="1"/>
</dbReference>
<evidence type="ECO:0000256" key="8">
    <source>
        <dbReference type="ARBA" id="ARBA00022801"/>
    </source>
</evidence>
<evidence type="ECO:0000313" key="13">
    <source>
        <dbReference type="EMBL" id="KAK9878937.1"/>
    </source>
</evidence>
<keyword evidence="9" id="KW-0496">Mitochondrion</keyword>
<dbReference type="Proteomes" id="UP001431783">
    <property type="component" value="Unassembled WGS sequence"/>
</dbReference>
<dbReference type="Pfam" id="PF16113">
    <property type="entry name" value="ECH_2"/>
    <property type="match status" value="1"/>
</dbReference>
<dbReference type="GO" id="GO:0006574">
    <property type="term" value="P:L-valine catabolic process"/>
    <property type="evidence" value="ECO:0007669"/>
    <property type="project" value="TreeGrafter"/>
</dbReference>
<dbReference type="AlphaFoldDB" id="A0AAW1U5G3"/>
<keyword evidence="14" id="KW-1185">Reference proteome</keyword>
<sequence length="376" mass="41778">MMQSSTTKLPSYKNISRLFIASRKMSSESPDVLFHEENNKGIITLNRPKVLNALDLSMVRKIVPALKNWEKENKTCVIIKGAGGKSFCAGGDVKNIAADGMKGGKKGYEFFREEYAMNGIIGNYKIPYIALIDGIVMGGGVGLSVHGKYRVATEKSLFAMPETQIGLFPDVGGSYFLPRLEGKLGIYLALTGERLKGVDLVKAKIATHYTPSEQLPELEESLLKCVNSADIENTLNKYNTLDDKPFILKSNIDKINFCFNSATVEEILNKLEKDGSSWAQKTLETLHKMSPTSLKVTLKILQDGSKLSLMEALKVEYRVAAGCLSHHDFYEGVRALLIDKDQKPKWNPSKITDVTDDIVNSHFAKLPEDQELKHKL</sequence>
<comment type="catalytic activity">
    <reaction evidence="1">
        <text>3-hydroxy-2-methylpropanoyl-CoA + H2O = 3-hydroxy-2-methylpropanoate + CoA + H(+)</text>
        <dbReference type="Rhea" id="RHEA:20888"/>
        <dbReference type="ChEBI" id="CHEBI:11805"/>
        <dbReference type="ChEBI" id="CHEBI:15377"/>
        <dbReference type="ChEBI" id="CHEBI:15378"/>
        <dbReference type="ChEBI" id="CHEBI:57287"/>
        <dbReference type="ChEBI" id="CHEBI:57340"/>
        <dbReference type="EC" id="3.1.2.4"/>
    </reaction>
</comment>
<dbReference type="InterPro" id="IPR032259">
    <property type="entry name" value="HIBYL-CoA-H"/>
</dbReference>
<comment type="subcellular location">
    <subcellularLocation>
        <location evidence="2">Mitochondrion</location>
    </subcellularLocation>
</comment>
<dbReference type="EMBL" id="JARQZJ010000061">
    <property type="protein sequence ID" value="KAK9878937.1"/>
    <property type="molecule type" value="Genomic_DNA"/>
</dbReference>
<reference evidence="13 14" key="1">
    <citation type="submission" date="2023-03" db="EMBL/GenBank/DDBJ databases">
        <title>Genome insight into feeding habits of ladybird beetles.</title>
        <authorList>
            <person name="Li H.-S."/>
            <person name="Huang Y.-H."/>
            <person name="Pang H."/>
        </authorList>
    </citation>
    <scope>NUCLEOTIDE SEQUENCE [LARGE SCALE GENOMIC DNA]</scope>
    <source>
        <strain evidence="13">SYSU_2023b</strain>
        <tissue evidence="13">Whole body</tissue>
    </source>
</reference>
<evidence type="ECO:0000313" key="14">
    <source>
        <dbReference type="Proteomes" id="UP001431783"/>
    </source>
</evidence>
<dbReference type="PANTHER" id="PTHR43176">
    <property type="entry name" value="3-HYDROXYISOBUTYRYL-COA HYDROLASE-RELATED"/>
    <property type="match status" value="1"/>
</dbReference>
<keyword evidence="8" id="KW-0378">Hydrolase</keyword>
<protein>
    <recommendedName>
        <fullName evidence="6">3-hydroxyisobutyryl-CoA hydrolase, mitochondrial</fullName>
        <ecNumber evidence="5">3.1.2.4</ecNumber>
    </recommendedName>
    <alternativeName>
        <fullName evidence="11">3-hydroxyisobutyryl-coenzyme A hydrolase</fullName>
    </alternativeName>
</protein>